<evidence type="ECO:0000259" key="1">
    <source>
        <dbReference type="PROSITE" id="PS50181"/>
    </source>
</evidence>
<dbReference type="InterPro" id="IPR001810">
    <property type="entry name" value="F-box_dom"/>
</dbReference>
<protein>
    <recommendedName>
        <fullName evidence="1">F-box domain-containing protein</fullName>
    </recommendedName>
</protein>
<reference evidence="2" key="1">
    <citation type="submission" date="2020-12" db="EMBL/GenBank/DDBJ databases">
        <title>Metabolic potential, ecology and presence of endohyphal bacteria is reflected in genomic diversity of Mucoromycotina.</title>
        <authorList>
            <person name="Muszewska A."/>
            <person name="Okrasinska A."/>
            <person name="Steczkiewicz K."/>
            <person name="Drgas O."/>
            <person name="Orlowska M."/>
            <person name="Perlinska-Lenart U."/>
            <person name="Aleksandrzak-Piekarczyk T."/>
            <person name="Szatraj K."/>
            <person name="Zielenkiewicz U."/>
            <person name="Pilsyk S."/>
            <person name="Malc E."/>
            <person name="Mieczkowski P."/>
            <person name="Kruszewska J.S."/>
            <person name="Biernat P."/>
            <person name="Pawlowska J."/>
        </authorList>
    </citation>
    <scope>NUCLEOTIDE SEQUENCE</scope>
    <source>
        <strain evidence="2">WA0000017839</strain>
    </source>
</reference>
<dbReference type="SUPFAM" id="SSF52047">
    <property type="entry name" value="RNI-like"/>
    <property type="match status" value="1"/>
</dbReference>
<accession>A0A8H7UX86</accession>
<comment type="caution">
    <text evidence="2">The sequence shown here is derived from an EMBL/GenBank/DDBJ whole genome shotgun (WGS) entry which is preliminary data.</text>
</comment>
<dbReference type="Gene3D" id="3.80.10.10">
    <property type="entry name" value="Ribonuclease Inhibitor"/>
    <property type="match status" value="1"/>
</dbReference>
<feature type="domain" description="F-box" evidence="1">
    <location>
        <begin position="1"/>
        <end position="45"/>
    </location>
</feature>
<proteinExistence type="predicted"/>
<dbReference type="InterPro" id="IPR032675">
    <property type="entry name" value="LRR_dom_sf"/>
</dbReference>
<keyword evidence="3" id="KW-1185">Reference proteome</keyword>
<dbReference type="EMBL" id="JAEPRD010000129">
    <property type="protein sequence ID" value="KAG2197422.1"/>
    <property type="molecule type" value="Genomic_DNA"/>
</dbReference>
<dbReference type="PROSITE" id="PS50181">
    <property type="entry name" value="FBOX"/>
    <property type="match status" value="1"/>
</dbReference>
<name>A0A8H7UX86_9FUNG</name>
<gene>
    <name evidence="2" type="ORF">INT47_005675</name>
</gene>
<sequence>MNLINLPHELLQMITNHLPRQSISRLCLTCTQGYGLFLPTLYRHLELGHRTQIKQLAQGLIRNRFLKETVQQHTHILTLSCRQGGNSHDLIILLFNRLPNIKQLYFRDFLNLSVQRIVKVLHRLPNLTLLDFSYCDLKESEEVVVVMLEGITTLNLVWTDFSTAAIRQLWMMTPNLTRVHLGANHNRQKLTNDTALISLTESCPRINDLEVSLQQVQEDSICKLIQTYGPQLERLSVRCEGNDTLRTIAHHTQSLQQLILRCNYSGYYNHHVMHIFQQCQSLTHLEMVSWPLQDVPTVVLDQLRYRHIETSTSSSISAPTSSYIEGIKRTVALDRLDLQEIRRLCLS</sequence>
<evidence type="ECO:0000313" key="3">
    <source>
        <dbReference type="Proteomes" id="UP000603453"/>
    </source>
</evidence>
<evidence type="ECO:0000313" key="2">
    <source>
        <dbReference type="EMBL" id="KAG2197422.1"/>
    </source>
</evidence>
<dbReference type="AlphaFoldDB" id="A0A8H7UX86"/>
<dbReference type="Proteomes" id="UP000603453">
    <property type="component" value="Unassembled WGS sequence"/>
</dbReference>
<dbReference type="OrthoDB" id="2264027at2759"/>
<organism evidence="2 3">
    <name type="scientific">Mucor saturninus</name>
    <dbReference type="NCBI Taxonomy" id="64648"/>
    <lineage>
        <taxon>Eukaryota</taxon>
        <taxon>Fungi</taxon>
        <taxon>Fungi incertae sedis</taxon>
        <taxon>Mucoromycota</taxon>
        <taxon>Mucoromycotina</taxon>
        <taxon>Mucoromycetes</taxon>
        <taxon>Mucorales</taxon>
        <taxon>Mucorineae</taxon>
        <taxon>Mucoraceae</taxon>
        <taxon>Mucor</taxon>
    </lineage>
</organism>